<dbReference type="Proteomes" id="UP000824007">
    <property type="component" value="Unassembled WGS sequence"/>
</dbReference>
<dbReference type="Gene3D" id="1.50.10.10">
    <property type="match status" value="1"/>
</dbReference>
<dbReference type="EMBL" id="DXDD01000171">
    <property type="protein sequence ID" value="HIY61752.1"/>
    <property type="molecule type" value="Genomic_DNA"/>
</dbReference>
<dbReference type="Pfam" id="PF20737">
    <property type="entry name" value="Glyco_hydro127C"/>
    <property type="match status" value="1"/>
</dbReference>
<evidence type="ECO:0000259" key="3">
    <source>
        <dbReference type="Pfam" id="PF20737"/>
    </source>
</evidence>
<name>A0A9D1YS85_9FIRM</name>
<protein>
    <submittedName>
        <fullName evidence="4">Glycoside hydrolase family 127 protein</fullName>
    </submittedName>
</protein>
<dbReference type="Pfam" id="PF20736">
    <property type="entry name" value="Glyco_hydro127M"/>
    <property type="match status" value="1"/>
</dbReference>
<dbReference type="AlphaFoldDB" id="A0A9D1YS85"/>
<dbReference type="InterPro" id="IPR049046">
    <property type="entry name" value="Beta-AFase-like_GH127_middle"/>
</dbReference>
<evidence type="ECO:0000259" key="2">
    <source>
        <dbReference type="Pfam" id="PF20736"/>
    </source>
</evidence>
<proteinExistence type="predicted"/>
<dbReference type="InterPro" id="IPR012341">
    <property type="entry name" value="6hp_glycosidase-like_sf"/>
</dbReference>
<dbReference type="GO" id="GO:0016787">
    <property type="term" value="F:hydrolase activity"/>
    <property type="evidence" value="ECO:0007669"/>
    <property type="project" value="UniProtKB-KW"/>
</dbReference>
<dbReference type="SUPFAM" id="SSF48208">
    <property type="entry name" value="Six-hairpin glycosidases"/>
    <property type="match status" value="1"/>
</dbReference>
<sequence length="660" mass="74188">MMNRPEHRMVRITEGFWKEQLDKIHHITVWDVLNKFEHDHEDGIMKNYEWVAEGKPGKHVGPPWYDGLICEVIRGISDIIAASYDEALDQKIEFYTEKISQAQAADPDGYINTYTTLICPDRRWGENGGSLIWQHETYNIGCLAEAGIHYYKATGKTKLLSCAVKAADCMCAVMGPAPRKNIVPAHSLAEEAMVKLYRLLKDDRDVGRILKEEYGLAVQPEKYLELARFWMDHRGVHADRASFPHYMGEYAQDHCRIEEQSEAVGHAVRAALMYTGLTAVGIETGEEKYLAAAKRLWDNVEQTKLHISGGIGAVHNEERFGYQYDLPNDAYLETCAGVAFAFWAGEMYRAFGESRYMDAFECALYNNVLPGLSADGVHYFYENPLISDGTAERWSWHGCPCCPPMFLKLMGCLQDYVYAFGENRIAVNLLIGSEAELLLNGLYVKIEQKNCGIPWDGENTIILHPEREEAFTLAIRRPAWAGKFCAVYRGRKFETCDEKGYILISDTFRDGDEIRISMELPAMKVEAHPYVSADVGRVALMRGPLLYCLEETDNPDGVEVTLGNGALTVSEKEVCGPARVLSGICADGKTFTAVPYYLWNNRGKGRMAVWVKQEGKDADAVKTRETAGEYAAHRTGAGTAADLTGWEGRLYRRYTKKPGA</sequence>
<evidence type="ECO:0000313" key="5">
    <source>
        <dbReference type="Proteomes" id="UP000824007"/>
    </source>
</evidence>
<organism evidence="4 5">
    <name type="scientific">Candidatus Eisenbergiella pullistercoris</name>
    <dbReference type="NCBI Taxonomy" id="2838555"/>
    <lineage>
        <taxon>Bacteria</taxon>
        <taxon>Bacillati</taxon>
        <taxon>Bacillota</taxon>
        <taxon>Clostridia</taxon>
        <taxon>Lachnospirales</taxon>
        <taxon>Lachnospiraceae</taxon>
        <taxon>Eisenbergiella</taxon>
    </lineage>
</organism>
<accession>A0A9D1YS85</accession>
<dbReference type="InterPro" id="IPR049174">
    <property type="entry name" value="Beta-AFase-like"/>
</dbReference>
<gene>
    <name evidence="4" type="ORF">H9831_13945</name>
</gene>
<dbReference type="InterPro" id="IPR008928">
    <property type="entry name" value="6-hairpin_glycosidase_sf"/>
</dbReference>
<comment type="caution">
    <text evidence="4">The sequence shown here is derived from an EMBL/GenBank/DDBJ whole genome shotgun (WGS) entry which is preliminary data.</text>
</comment>
<evidence type="ECO:0000313" key="4">
    <source>
        <dbReference type="EMBL" id="HIY61752.1"/>
    </source>
</evidence>
<evidence type="ECO:0000259" key="1">
    <source>
        <dbReference type="Pfam" id="PF07944"/>
    </source>
</evidence>
<dbReference type="GO" id="GO:0005975">
    <property type="term" value="P:carbohydrate metabolic process"/>
    <property type="evidence" value="ECO:0007669"/>
    <property type="project" value="InterPro"/>
</dbReference>
<dbReference type="PANTHER" id="PTHR43465:SF2">
    <property type="entry name" value="DUF1680 DOMAIN PROTEIN (AFU_ORTHOLOGUE AFUA_1G08910)"/>
    <property type="match status" value="1"/>
</dbReference>
<dbReference type="InterPro" id="IPR049049">
    <property type="entry name" value="Beta-AFase-like_GH127_C"/>
</dbReference>
<reference evidence="4" key="1">
    <citation type="journal article" date="2021" name="PeerJ">
        <title>Extensive microbial diversity within the chicken gut microbiome revealed by metagenomics and culture.</title>
        <authorList>
            <person name="Gilroy R."/>
            <person name="Ravi A."/>
            <person name="Getino M."/>
            <person name="Pursley I."/>
            <person name="Horton D.L."/>
            <person name="Alikhan N.F."/>
            <person name="Baker D."/>
            <person name="Gharbi K."/>
            <person name="Hall N."/>
            <person name="Watson M."/>
            <person name="Adriaenssens E.M."/>
            <person name="Foster-Nyarko E."/>
            <person name="Jarju S."/>
            <person name="Secka A."/>
            <person name="Antonio M."/>
            <person name="Oren A."/>
            <person name="Chaudhuri R.R."/>
            <person name="La Ragione R."/>
            <person name="Hildebrand F."/>
            <person name="Pallen M.J."/>
        </authorList>
    </citation>
    <scope>NUCLEOTIDE SEQUENCE</scope>
    <source>
        <strain evidence="4">ChiSxjej3B15-24422</strain>
    </source>
</reference>
<feature type="domain" description="Non-reducing end beta-L-arabinofuranosidase-like GH127 middle" evidence="2">
    <location>
        <begin position="425"/>
        <end position="519"/>
    </location>
</feature>
<keyword evidence="4" id="KW-0378">Hydrolase</keyword>
<reference evidence="4" key="2">
    <citation type="submission" date="2021-04" db="EMBL/GenBank/DDBJ databases">
        <authorList>
            <person name="Gilroy R."/>
        </authorList>
    </citation>
    <scope>NUCLEOTIDE SEQUENCE</scope>
    <source>
        <strain evidence="4">ChiSxjej3B15-24422</strain>
    </source>
</reference>
<dbReference type="InterPro" id="IPR012878">
    <property type="entry name" value="Beta-AFase-like_GH127_cat"/>
</dbReference>
<dbReference type="Pfam" id="PF07944">
    <property type="entry name" value="Beta-AFase-like_GH127_cat"/>
    <property type="match status" value="1"/>
</dbReference>
<feature type="domain" description="Non-reducing end beta-L-arabinofuranosidase-like GH127 C-terminal" evidence="3">
    <location>
        <begin position="524"/>
        <end position="612"/>
    </location>
</feature>
<dbReference type="PANTHER" id="PTHR43465">
    <property type="entry name" value="DUF1680 DOMAIN PROTEIN (AFU_ORTHOLOGUE AFUA_1G08910)"/>
    <property type="match status" value="1"/>
</dbReference>
<feature type="domain" description="Non-reducing end beta-L-arabinofuranosidase-like GH127 catalytic" evidence="1">
    <location>
        <begin position="10"/>
        <end position="410"/>
    </location>
</feature>